<name>A0A1R2B665_9CILI</name>
<dbReference type="AlphaFoldDB" id="A0A1R2B665"/>
<accession>A0A1R2B665</accession>
<sequence>MPSPRRKRSRSRSKEDFKYPASNIKELKALLLQFMSSEKFTCPLDSITLMRNLRMQFKTPLGRMIMKNFNINELLQELEDKKALKLESFSLGTTKCMMITSMSKDTILQLTRETSKDRPKKFPQTPIEQEKVSWVPNSKTITFDHQLRSYKPEPIAFKIKGTVKDLNTADCILLNMIENKNAYGCLADLNPEDWQNEAVIVIRDTCILKYLELIEGWGLKKLGVIDVYRIRKQYMRKSLWANFSCEFLLVAGKNIQVSLPGLIECECEQEMYKEIVRVFACSRPVEVFSKVGKDNWILVESL</sequence>
<comment type="caution">
    <text evidence="1">The sequence shown here is derived from an EMBL/GenBank/DDBJ whole genome shotgun (WGS) entry which is preliminary data.</text>
</comment>
<dbReference type="EMBL" id="MPUH01000928">
    <property type="protein sequence ID" value="OMJ72120.1"/>
    <property type="molecule type" value="Genomic_DNA"/>
</dbReference>
<evidence type="ECO:0000313" key="2">
    <source>
        <dbReference type="Proteomes" id="UP000187209"/>
    </source>
</evidence>
<organism evidence="1 2">
    <name type="scientific">Stentor coeruleus</name>
    <dbReference type="NCBI Taxonomy" id="5963"/>
    <lineage>
        <taxon>Eukaryota</taxon>
        <taxon>Sar</taxon>
        <taxon>Alveolata</taxon>
        <taxon>Ciliophora</taxon>
        <taxon>Postciliodesmatophora</taxon>
        <taxon>Heterotrichea</taxon>
        <taxon>Heterotrichida</taxon>
        <taxon>Stentoridae</taxon>
        <taxon>Stentor</taxon>
    </lineage>
</organism>
<reference evidence="1 2" key="1">
    <citation type="submission" date="2016-11" db="EMBL/GenBank/DDBJ databases">
        <title>The macronuclear genome of Stentor coeruleus: a giant cell with tiny introns.</title>
        <authorList>
            <person name="Slabodnick M."/>
            <person name="Ruby J.G."/>
            <person name="Reiff S.B."/>
            <person name="Swart E.C."/>
            <person name="Gosai S."/>
            <person name="Prabakaran S."/>
            <person name="Witkowska E."/>
            <person name="Larue G.E."/>
            <person name="Fisher S."/>
            <person name="Freeman R.M."/>
            <person name="Gunawardena J."/>
            <person name="Chu W."/>
            <person name="Stover N.A."/>
            <person name="Gregory B.D."/>
            <person name="Nowacki M."/>
            <person name="Derisi J."/>
            <person name="Roy S.W."/>
            <person name="Marshall W.F."/>
            <person name="Sood P."/>
        </authorList>
    </citation>
    <scope>NUCLEOTIDE SEQUENCE [LARGE SCALE GENOMIC DNA]</scope>
    <source>
        <strain evidence="1">WM001</strain>
    </source>
</reference>
<dbReference type="Proteomes" id="UP000187209">
    <property type="component" value="Unassembled WGS sequence"/>
</dbReference>
<evidence type="ECO:0000313" key="1">
    <source>
        <dbReference type="EMBL" id="OMJ72120.1"/>
    </source>
</evidence>
<dbReference type="OrthoDB" id="10549260at2759"/>
<protein>
    <submittedName>
        <fullName evidence="1">Uncharacterized protein</fullName>
    </submittedName>
</protein>
<gene>
    <name evidence="1" type="ORF">SteCoe_29503</name>
</gene>
<keyword evidence="2" id="KW-1185">Reference proteome</keyword>
<proteinExistence type="predicted"/>